<name>A0A644Y3W0_9ZZZZ</name>
<feature type="transmembrane region" description="Helical" evidence="1">
    <location>
        <begin position="56"/>
        <end position="74"/>
    </location>
</feature>
<keyword evidence="1" id="KW-0812">Transmembrane</keyword>
<proteinExistence type="predicted"/>
<accession>A0A644Y3W0</accession>
<evidence type="ECO:0008006" key="3">
    <source>
        <dbReference type="Google" id="ProtNLM"/>
    </source>
</evidence>
<evidence type="ECO:0000313" key="2">
    <source>
        <dbReference type="EMBL" id="MPM22837.1"/>
    </source>
</evidence>
<organism evidence="2">
    <name type="scientific">bioreactor metagenome</name>
    <dbReference type="NCBI Taxonomy" id="1076179"/>
    <lineage>
        <taxon>unclassified sequences</taxon>
        <taxon>metagenomes</taxon>
        <taxon>ecological metagenomes</taxon>
    </lineage>
</organism>
<keyword evidence="1" id="KW-0472">Membrane</keyword>
<protein>
    <recommendedName>
        <fullName evidence="3">YcxB-like protein domain-containing protein</fullName>
    </recommendedName>
</protein>
<evidence type="ECO:0000256" key="1">
    <source>
        <dbReference type="SAM" id="Phobius"/>
    </source>
</evidence>
<comment type="caution">
    <text evidence="2">The sequence shown here is derived from an EMBL/GenBank/DDBJ whole genome shotgun (WGS) entry which is preliminary data.</text>
</comment>
<keyword evidence="1" id="KW-1133">Transmembrane helix</keyword>
<sequence length="181" mass="21034">MKINYQLTAEDYLKFQLYTASRSKQVKARRMLSRILWPVVFLGIGIYFAVESVWAGAGILAGIAVLWFPIYPAYSRYFFKNHFRKEIKERYSENLDKMLSVEDKASELHMVSPQGELTVKYSSISEINDLGTHYLIMFDTGTVAVLPIGREVGRNIWDDFIKQLALKSGKSVYDKKDWEWK</sequence>
<gene>
    <name evidence="2" type="ORF">SDC9_69296</name>
</gene>
<dbReference type="AlphaFoldDB" id="A0A644Y3W0"/>
<dbReference type="EMBL" id="VSSQ01003895">
    <property type="protein sequence ID" value="MPM22837.1"/>
    <property type="molecule type" value="Genomic_DNA"/>
</dbReference>
<feature type="transmembrane region" description="Helical" evidence="1">
    <location>
        <begin position="31"/>
        <end position="50"/>
    </location>
</feature>
<reference evidence="2" key="1">
    <citation type="submission" date="2019-08" db="EMBL/GenBank/DDBJ databases">
        <authorList>
            <person name="Kucharzyk K."/>
            <person name="Murdoch R.W."/>
            <person name="Higgins S."/>
            <person name="Loffler F."/>
        </authorList>
    </citation>
    <scope>NUCLEOTIDE SEQUENCE</scope>
</reference>